<keyword evidence="3" id="KW-1185">Reference proteome</keyword>
<name>A0A553NRG6_9TELE</name>
<dbReference type="Proteomes" id="UP000316079">
    <property type="component" value="Unassembled WGS sequence"/>
</dbReference>
<evidence type="ECO:0000313" key="3">
    <source>
        <dbReference type="Proteomes" id="UP000316079"/>
    </source>
</evidence>
<dbReference type="EMBL" id="SRMA01026810">
    <property type="protein sequence ID" value="TRY68038.1"/>
    <property type="molecule type" value="Genomic_DNA"/>
</dbReference>
<feature type="non-terminal residue" evidence="2">
    <location>
        <position position="1"/>
    </location>
</feature>
<feature type="region of interest" description="Disordered" evidence="1">
    <location>
        <begin position="76"/>
        <end position="102"/>
    </location>
</feature>
<evidence type="ECO:0000256" key="1">
    <source>
        <dbReference type="SAM" id="MobiDB-lite"/>
    </source>
</evidence>
<evidence type="ECO:0000313" key="2">
    <source>
        <dbReference type="EMBL" id="TRY68038.1"/>
    </source>
</evidence>
<proteinExistence type="predicted"/>
<sequence>SCCFSPRQSSEQLQGVVEIKRCHPSMRNFSEGETSGRSEVGPSLLELSLGNLVGVVARKQPSVELLLHELREMINERREGSQGKVKGQRKRGGTFVEEGSKK</sequence>
<comment type="caution">
    <text evidence="2">The sequence shown here is derived from an EMBL/GenBank/DDBJ whole genome shotgun (WGS) entry which is preliminary data.</text>
</comment>
<protein>
    <submittedName>
        <fullName evidence="2">Uncharacterized protein</fullName>
    </submittedName>
</protein>
<gene>
    <name evidence="2" type="ORF">DNTS_003625</name>
</gene>
<accession>A0A553NRG6</accession>
<organism evidence="2 3">
    <name type="scientific">Danionella cerebrum</name>
    <dbReference type="NCBI Taxonomy" id="2873325"/>
    <lineage>
        <taxon>Eukaryota</taxon>
        <taxon>Metazoa</taxon>
        <taxon>Chordata</taxon>
        <taxon>Craniata</taxon>
        <taxon>Vertebrata</taxon>
        <taxon>Euteleostomi</taxon>
        <taxon>Actinopterygii</taxon>
        <taxon>Neopterygii</taxon>
        <taxon>Teleostei</taxon>
        <taxon>Ostariophysi</taxon>
        <taxon>Cypriniformes</taxon>
        <taxon>Danionidae</taxon>
        <taxon>Danioninae</taxon>
        <taxon>Danionella</taxon>
    </lineage>
</organism>
<reference evidence="2 3" key="1">
    <citation type="journal article" date="2019" name="Sci. Data">
        <title>Hybrid genome assembly and annotation of Danionella translucida.</title>
        <authorList>
            <person name="Kadobianskyi M."/>
            <person name="Schulze L."/>
            <person name="Schuelke M."/>
            <person name="Judkewitz B."/>
        </authorList>
    </citation>
    <scope>NUCLEOTIDE SEQUENCE [LARGE SCALE GENOMIC DNA]</scope>
    <source>
        <strain evidence="2 3">Bolton</strain>
    </source>
</reference>
<dbReference type="AlphaFoldDB" id="A0A553NRG6"/>